<dbReference type="RefSeq" id="WP_135348771.1">
    <property type="nucleotide sequence ID" value="NZ_SRJD01000011.1"/>
</dbReference>
<feature type="active site" description="Proton acceptor" evidence="3">
    <location>
        <position position="102"/>
    </location>
</feature>
<feature type="binding site" evidence="3">
    <location>
        <position position="120"/>
    </location>
    <ligand>
        <name>substrate</name>
    </ligand>
</feature>
<dbReference type="GO" id="GO:0009052">
    <property type="term" value="P:pentose-phosphate shunt, non-oxidative branch"/>
    <property type="evidence" value="ECO:0007669"/>
    <property type="project" value="UniProtKB-UniRule"/>
</dbReference>
<dbReference type="PANTHER" id="PTHR11934:SF0">
    <property type="entry name" value="RIBOSE-5-PHOSPHATE ISOMERASE"/>
    <property type="match status" value="1"/>
</dbReference>
<evidence type="ECO:0000313" key="5">
    <source>
        <dbReference type="Proteomes" id="UP000298347"/>
    </source>
</evidence>
<dbReference type="EMBL" id="SRJD01000011">
    <property type="protein sequence ID" value="TGA97839.1"/>
    <property type="molecule type" value="Genomic_DNA"/>
</dbReference>
<dbReference type="AlphaFoldDB" id="A0A4Z0GMS8"/>
<dbReference type="InterPro" id="IPR037171">
    <property type="entry name" value="NagB/RpiA_transferase-like"/>
</dbReference>
<evidence type="ECO:0000256" key="3">
    <source>
        <dbReference type="HAMAP-Rule" id="MF_00170"/>
    </source>
</evidence>
<dbReference type="SUPFAM" id="SSF75445">
    <property type="entry name" value="D-ribose-5-phosphate isomerase (RpiA), lid domain"/>
    <property type="match status" value="1"/>
</dbReference>
<comment type="pathway">
    <text evidence="3">Carbohydrate degradation; pentose phosphate pathway; D-ribose 5-phosphate from D-ribulose 5-phosphate (non-oxidative stage): step 1/1.</text>
</comment>
<dbReference type="GO" id="GO:0004751">
    <property type="term" value="F:ribose-5-phosphate isomerase activity"/>
    <property type="evidence" value="ECO:0007669"/>
    <property type="project" value="UniProtKB-UniRule"/>
</dbReference>
<proteinExistence type="inferred from homology"/>
<dbReference type="Gene3D" id="3.30.70.260">
    <property type="match status" value="1"/>
</dbReference>
<dbReference type="EC" id="5.3.1.6" evidence="3"/>
<gene>
    <name evidence="3 4" type="primary">rpiA</name>
    <name evidence="4" type="ORF">E4665_10600</name>
</gene>
<dbReference type="SUPFAM" id="SSF100950">
    <property type="entry name" value="NagB/RpiA/CoA transferase-like"/>
    <property type="match status" value="1"/>
</dbReference>
<dbReference type="InterPro" id="IPR020672">
    <property type="entry name" value="Ribose5P_isomerase_typA_subgr"/>
</dbReference>
<organism evidence="4 5">
    <name type="scientific">Sporolactobacillus shoreae</name>
    <dbReference type="NCBI Taxonomy" id="1465501"/>
    <lineage>
        <taxon>Bacteria</taxon>
        <taxon>Bacillati</taxon>
        <taxon>Bacillota</taxon>
        <taxon>Bacilli</taxon>
        <taxon>Bacillales</taxon>
        <taxon>Sporolactobacillaceae</taxon>
        <taxon>Sporolactobacillus</taxon>
    </lineage>
</organism>
<feature type="binding site" evidence="3">
    <location>
        <begin position="25"/>
        <end position="28"/>
    </location>
    <ligand>
        <name>substrate</name>
    </ligand>
</feature>
<comment type="subunit">
    <text evidence="3">Homodimer.</text>
</comment>
<sequence>MNGKEAAGRKAIDEISDGMTVGLGTGSTVYYFLQALAEKMADGLSVTGVATSEKTVALAKEWNIPMVSLNSVSRIDVTIDGADECDPSLDGIKGGGGALLYEKLVAKASEKRIWIVDDRKKVEQLGHFPLPVEVIPFGWKKVQALMENKQYHPALRRNETGEPFITDAGHYILDLHLEKIQNAAALADELDHVTGIVEHGLFVDMTDKVLIGYPDGHIETIART</sequence>
<dbReference type="CDD" id="cd01398">
    <property type="entry name" value="RPI_A"/>
    <property type="match status" value="1"/>
</dbReference>
<dbReference type="InterPro" id="IPR004788">
    <property type="entry name" value="Ribose5P_isomerase_type_A"/>
</dbReference>
<dbReference type="Gene3D" id="3.40.50.1360">
    <property type="match status" value="1"/>
</dbReference>
<dbReference type="NCBIfam" id="TIGR00021">
    <property type="entry name" value="rpiA"/>
    <property type="match status" value="1"/>
</dbReference>
<dbReference type="Proteomes" id="UP000298347">
    <property type="component" value="Unassembled WGS sequence"/>
</dbReference>
<evidence type="ECO:0000256" key="1">
    <source>
        <dbReference type="ARBA" id="ARBA00001713"/>
    </source>
</evidence>
<name>A0A4Z0GMS8_9BACL</name>
<feature type="binding site" evidence="3">
    <location>
        <begin position="93"/>
        <end position="96"/>
    </location>
    <ligand>
        <name>substrate</name>
    </ligand>
</feature>
<reference evidence="4 5" key="1">
    <citation type="journal article" date="2015" name="Int. J. Syst. Evol. Microbiol.">
        <title>Sporolactobacillus shoreae sp. nov. and Sporolactobacillus spathodeae sp. nov., two spore-forming lactic acid bacteria isolated from tree barks in Thailand.</title>
        <authorList>
            <person name="Thamacharoensuk T."/>
            <person name="Kitahara M."/>
            <person name="Ohkuma M."/>
            <person name="Thongchul N."/>
            <person name="Tanasupawat S."/>
        </authorList>
    </citation>
    <scope>NUCLEOTIDE SEQUENCE [LARGE SCALE GENOMIC DNA]</scope>
    <source>
        <strain evidence="4 5">BK92</strain>
    </source>
</reference>
<keyword evidence="5" id="KW-1185">Reference proteome</keyword>
<dbReference type="HAMAP" id="MF_00170">
    <property type="entry name" value="Rib_5P_isom_A"/>
    <property type="match status" value="1"/>
</dbReference>
<dbReference type="NCBIfam" id="NF001924">
    <property type="entry name" value="PRK00702.1"/>
    <property type="match status" value="1"/>
</dbReference>
<evidence type="ECO:0000313" key="4">
    <source>
        <dbReference type="EMBL" id="TGA97839.1"/>
    </source>
</evidence>
<feature type="binding site" evidence="3">
    <location>
        <begin position="80"/>
        <end position="83"/>
    </location>
    <ligand>
        <name>substrate</name>
    </ligand>
</feature>
<dbReference type="PANTHER" id="PTHR11934">
    <property type="entry name" value="RIBOSE-5-PHOSPHATE ISOMERASE"/>
    <property type="match status" value="1"/>
</dbReference>
<comment type="catalytic activity">
    <reaction evidence="1 3">
        <text>aldehydo-D-ribose 5-phosphate = D-ribulose 5-phosphate</text>
        <dbReference type="Rhea" id="RHEA:14657"/>
        <dbReference type="ChEBI" id="CHEBI:58121"/>
        <dbReference type="ChEBI" id="CHEBI:58273"/>
        <dbReference type="EC" id="5.3.1.6"/>
    </reaction>
</comment>
<dbReference type="UniPathway" id="UPA00115">
    <property type="reaction ID" value="UER00412"/>
</dbReference>
<dbReference type="GO" id="GO:0006014">
    <property type="term" value="P:D-ribose metabolic process"/>
    <property type="evidence" value="ECO:0007669"/>
    <property type="project" value="TreeGrafter"/>
</dbReference>
<dbReference type="Pfam" id="PF06026">
    <property type="entry name" value="Rib_5-P_isom_A"/>
    <property type="match status" value="1"/>
</dbReference>
<comment type="function">
    <text evidence="3">Catalyzes the reversible conversion of ribose-5-phosphate to ribulose 5-phosphate.</text>
</comment>
<keyword evidence="2 3" id="KW-0413">Isomerase</keyword>
<dbReference type="GO" id="GO:0005829">
    <property type="term" value="C:cytosol"/>
    <property type="evidence" value="ECO:0007669"/>
    <property type="project" value="TreeGrafter"/>
</dbReference>
<evidence type="ECO:0000256" key="2">
    <source>
        <dbReference type="ARBA" id="ARBA00023235"/>
    </source>
</evidence>
<protein>
    <recommendedName>
        <fullName evidence="3">Ribose-5-phosphate isomerase A</fullName>
        <ecNumber evidence="3">5.3.1.6</ecNumber>
    </recommendedName>
    <alternativeName>
        <fullName evidence="3">Phosphoriboisomerase A</fullName>
        <shortName evidence="3">PRI</shortName>
    </alternativeName>
</protein>
<accession>A0A4Z0GMS8</accession>
<dbReference type="FunFam" id="3.40.50.1360:FF:000001">
    <property type="entry name" value="Ribose-5-phosphate isomerase A"/>
    <property type="match status" value="1"/>
</dbReference>
<dbReference type="OrthoDB" id="5870696at2"/>
<comment type="similarity">
    <text evidence="3">Belongs to the ribose 5-phosphate isomerase family.</text>
</comment>
<comment type="caution">
    <text evidence="4">The sequence shown here is derived from an EMBL/GenBank/DDBJ whole genome shotgun (WGS) entry which is preliminary data.</text>
</comment>